<dbReference type="EMBL" id="FNTD01000004">
    <property type="protein sequence ID" value="SEE29321.1"/>
    <property type="molecule type" value="Genomic_DNA"/>
</dbReference>
<organism evidence="2 3">
    <name type="scientific">Streptomyces misionensis</name>
    <dbReference type="NCBI Taxonomy" id="67331"/>
    <lineage>
        <taxon>Bacteria</taxon>
        <taxon>Bacillati</taxon>
        <taxon>Actinomycetota</taxon>
        <taxon>Actinomycetes</taxon>
        <taxon>Kitasatosporales</taxon>
        <taxon>Streptomycetaceae</taxon>
        <taxon>Streptomyces</taxon>
    </lineage>
</organism>
<evidence type="ECO:0000256" key="1">
    <source>
        <dbReference type="SAM" id="MobiDB-lite"/>
    </source>
</evidence>
<feature type="compositionally biased region" description="Gly residues" evidence="1">
    <location>
        <begin position="45"/>
        <end position="54"/>
    </location>
</feature>
<proteinExistence type="predicted"/>
<gene>
    <name evidence="2" type="ORF">SAMN04490357_7557</name>
</gene>
<accession>A0A1H5HNR5</accession>
<name>A0A1H5HNR5_9ACTN</name>
<sequence>MEQTGLAEHSGGLSLLARRGVRGASADDEQQGRDDGEGTDPQGAAGQGDDGAGGFTVASSEGAPRSPVRDALSVEARRSNVIGL</sequence>
<dbReference type="AlphaFoldDB" id="A0A1H5HNR5"/>
<feature type="region of interest" description="Disordered" evidence="1">
    <location>
        <begin position="1"/>
        <end position="84"/>
    </location>
</feature>
<evidence type="ECO:0000313" key="3">
    <source>
        <dbReference type="Proteomes" id="UP000182375"/>
    </source>
</evidence>
<evidence type="ECO:0000313" key="2">
    <source>
        <dbReference type="EMBL" id="SEE29321.1"/>
    </source>
</evidence>
<dbReference type="Proteomes" id="UP000182375">
    <property type="component" value="Unassembled WGS sequence"/>
</dbReference>
<protein>
    <submittedName>
        <fullName evidence="2">Uncharacterized protein</fullName>
    </submittedName>
</protein>
<reference evidence="2 3" key="1">
    <citation type="submission" date="2016-10" db="EMBL/GenBank/DDBJ databases">
        <authorList>
            <person name="de Groot N.N."/>
        </authorList>
    </citation>
    <scope>NUCLEOTIDE SEQUENCE [LARGE SCALE GENOMIC DNA]</scope>
    <source>
        <strain evidence="2 3">DSM 40306</strain>
    </source>
</reference>